<dbReference type="Proteomes" id="UP000653578">
    <property type="component" value="Unassembled WGS sequence"/>
</dbReference>
<keyword evidence="3" id="KW-1003">Cell membrane</keyword>
<dbReference type="Gene3D" id="1.10.3720.10">
    <property type="entry name" value="MetI-like"/>
    <property type="match status" value="1"/>
</dbReference>
<accession>A0ABX1X313</accession>
<evidence type="ECO:0000256" key="2">
    <source>
        <dbReference type="ARBA" id="ARBA00022448"/>
    </source>
</evidence>
<organism evidence="9 10">
    <name type="scientific">Paenibacillus plantarum</name>
    <dbReference type="NCBI Taxonomy" id="2654975"/>
    <lineage>
        <taxon>Bacteria</taxon>
        <taxon>Bacillati</taxon>
        <taxon>Bacillota</taxon>
        <taxon>Bacilli</taxon>
        <taxon>Bacillales</taxon>
        <taxon>Paenibacillaceae</taxon>
        <taxon>Paenibacillus</taxon>
    </lineage>
</organism>
<keyword evidence="4 7" id="KW-0812">Transmembrane</keyword>
<feature type="domain" description="ABC transmembrane type-1" evidence="8">
    <location>
        <begin position="57"/>
        <end position="257"/>
    </location>
</feature>
<protein>
    <submittedName>
        <fullName evidence="9">ABC transporter permease subunit</fullName>
    </submittedName>
</protein>
<evidence type="ECO:0000256" key="7">
    <source>
        <dbReference type="RuleBase" id="RU363032"/>
    </source>
</evidence>
<gene>
    <name evidence="9" type="ORF">GC096_00200</name>
</gene>
<evidence type="ECO:0000313" key="10">
    <source>
        <dbReference type="Proteomes" id="UP000653578"/>
    </source>
</evidence>
<feature type="transmembrane region" description="Helical" evidence="7">
    <location>
        <begin position="93"/>
        <end position="112"/>
    </location>
</feature>
<dbReference type="SUPFAM" id="SSF161098">
    <property type="entry name" value="MetI-like"/>
    <property type="match status" value="1"/>
</dbReference>
<sequence length="274" mass="30847">MIFMICVTLYPMLHVLFSSLSKPELLMAYSGPLIKPLGFSIKAYEAVFNNKYILNGFINTSIIVVSGVTLNVFMTSLGAYFLSRKDVLFQRPITLFIIFTMYFQGGLIPFYFTVKGLGIDNTFLAIILPTAINTFNLIILRTGFASIPASLEEAARIDGASDYTVLCRVVLPLAKPMVAVVTLYYLVSHWNSWFNAMIFLTDKKMYPLQLILREILVQNDTSSMSTYSEVGQQESIGETIKYATIMIVTLPILFVYPFVQKYFEKGVMIGAVKQ</sequence>
<keyword evidence="2 7" id="KW-0813">Transport</keyword>
<dbReference type="EMBL" id="WHNY01000004">
    <property type="protein sequence ID" value="NOU62465.1"/>
    <property type="molecule type" value="Genomic_DNA"/>
</dbReference>
<feature type="transmembrane region" description="Helical" evidence="7">
    <location>
        <begin position="52"/>
        <end position="81"/>
    </location>
</feature>
<dbReference type="PROSITE" id="PS50928">
    <property type="entry name" value="ABC_TM1"/>
    <property type="match status" value="1"/>
</dbReference>
<feature type="transmembrane region" description="Helical" evidence="7">
    <location>
        <begin position="165"/>
        <end position="187"/>
    </location>
</feature>
<dbReference type="InterPro" id="IPR000515">
    <property type="entry name" value="MetI-like"/>
</dbReference>
<dbReference type="Pfam" id="PF00528">
    <property type="entry name" value="BPD_transp_1"/>
    <property type="match status" value="1"/>
</dbReference>
<evidence type="ECO:0000259" key="8">
    <source>
        <dbReference type="PROSITE" id="PS50928"/>
    </source>
</evidence>
<reference evidence="9 10" key="1">
    <citation type="submission" date="2019-10" db="EMBL/GenBank/DDBJ databases">
        <title>Description of Paenibacillus humi sp. nov.</title>
        <authorList>
            <person name="Carlier A."/>
            <person name="Qi S."/>
        </authorList>
    </citation>
    <scope>NUCLEOTIDE SEQUENCE [LARGE SCALE GENOMIC DNA]</scope>
    <source>
        <strain evidence="9 10">LMG 31461</strain>
    </source>
</reference>
<name>A0ABX1X313_9BACL</name>
<proteinExistence type="inferred from homology"/>
<evidence type="ECO:0000256" key="1">
    <source>
        <dbReference type="ARBA" id="ARBA00004651"/>
    </source>
</evidence>
<comment type="subcellular location">
    <subcellularLocation>
        <location evidence="1 7">Cell membrane</location>
        <topology evidence="1 7">Multi-pass membrane protein</topology>
    </subcellularLocation>
</comment>
<evidence type="ECO:0000313" key="9">
    <source>
        <dbReference type="EMBL" id="NOU62465.1"/>
    </source>
</evidence>
<dbReference type="CDD" id="cd06261">
    <property type="entry name" value="TM_PBP2"/>
    <property type="match status" value="1"/>
</dbReference>
<feature type="transmembrane region" description="Helical" evidence="7">
    <location>
        <begin position="124"/>
        <end position="144"/>
    </location>
</feature>
<evidence type="ECO:0000256" key="6">
    <source>
        <dbReference type="ARBA" id="ARBA00023136"/>
    </source>
</evidence>
<keyword evidence="6 7" id="KW-0472">Membrane</keyword>
<evidence type="ECO:0000256" key="3">
    <source>
        <dbReference type="ARBA" id="ARBA00022475"/>
    </source>
</evidence>
<dbReference type="InterPro" id="IPR035906">
    <property type="entry name" value="MetI-like_sf"/>
</dbReference>
<dbReference type="PANTHER" id="PTHR43744">
    <property type="entry name" value="ABC TRANSPORTER PERMEASE PROTEIN MG189-RELATED-RELATED"/>
    <property type="match status" value="1"/>
</dbReference>
<comment type="similarity">
    <text evidence="7">Belongs to the binding-protein-dependent transport system permease family.</text>
</comment>
<dbReference type="PANTHER" id="PTHR43744:SF9">
    <property type="entry name" value="POLYGALACTURONAN_RHAMNOGALACTURONAN TRANSPORT SYSTEM PERMEASE PROTEIN YTCP"/>
    <property type="match status" value="1"/>
</dbReference>
<keyword evidence="10" id="KW-1185">Reference proteome</keyword>
<evidence type="ECO:0000256" key="4">
    <source>
        <dbReference type="ARBA" id="ARBA00022692"/>
    </source>
</evidence>
<comment type="caution">
    <text evidence="9">The sequence shown here is derived from an EMBL/GenBank/DDBJ whole genome shotgun (WGS) entry which is preliminary data.</text>
</comment>
<dbReference type="RefSeq" id="WP_171628501.1">
    <property type="nucleotide sequence ID" value="NZ_WHNY01000004.1"/>
</dbReference>
<feature type="transmembrane region" description="Helical" evidence="7">
    <location>
        <begin position="240"/>
        <end position="259"/>
    </location>
</feature>
<evidence type="ECO:0000256" key="5">
    <source>
        <dbReference type="ARBA" id="ARBA00022989"/>
    </source>
</evidence>
<keyword evidence="5 7" id="KW-1133">Transmembrane helix</keyword>